<reference evidence="8 9" key="1">
    <citation type="journal article" date="2023" name="Sci. Data">
        <title>Genome assembly of the Korean intertidal mud-creeper Batillaria attramentaria.</title>
        <authorList>
            <person name="Patra A.K."/>
            <person name="Ho P.T."/>
            <person name="Jun S."/>
            <person name="Lee S.J."/>
            <person name="Kim Y."/>
            <person name="Won Y.J."/>
        </authorList>
    </citation>
    <scope>NUCLEOTIDE SEQUENCE [LARGE SCALE GENOMIC DNA]</scope>
    <source>
        <strain evidence="8">Wonlab-2016</strain>
    </source>
</reference>
<sequence>RRVVHDIRHHILTPFRFGPAGVQEKLDRAELDNEPPVTMDRLKAAPFVKSPNYLPVLTPSKAREGGGGHAKMKLPLTWWIALVAMVFIYGTYGILMNLSKVDGKIPFNSTSLIFLIETLKFTIALTLYAAEMQGKEWQWPTLRLAAPFAIPAILYSINNNLSVIMQMHMDPATYQVLGNLKIVTTAVLYRFFLKRPLKVQQWISVVLLTTAGVCDSYGSLGQESQTRQLHVHVTVTGLVAMLTYCSISALAGVYTEYILKKDFQTSLHLQNMMLYLFSIFINGGSWFVGEFFSIGAYSSDESTFQFLKGFSIYTWLIVVTQAFNGLAMSAVFKHGNNLVRLFVISCAMVVSTVMSVFVLGITLNALFFVALFLVVLAIYLYYK</sequence>
<keyword evidence="4 7" id="KW-0812">Transmembrane</keyword>
<evidence type="ECO:0000256" key="2">
    <source>
        <dbReference type="ARBA" id="ARBA00009976"/>
    </source>
</evidence>
<protein>
    <recommendedName>
        <fullName evidence="10">UDP-sugar transporter protein SLC35A4</fullName>
    </recommendedName>
</protein>
<dbReference type="InterPro" id="IPR007271">
    <property type="entry name" value="Nuc_sug_transpt"/>
</dbReference>
<evidence type="ECO:0000256" key="6">
    <source>
        <dbReference type="ARBA" id="ARBA00023136"/>
    </source>
</evidence>
<feature type="transmembrane region" description="Helical" evidence="7">
    <location>
        <begin position="107"/>
        <end position="129"/>
    </location>
</feature>
<comment type="similarity">
    <text evidence="2">Belongs to the nucleotide-sugar transporter family. SLC35A subfamily.</text>
</comment>
<evidence type="ECO:0000256" key="1">
    <source>
        <dbReference type="ARBA" id="ARBA00004141"/>
    </source>
</evidence>
<name>A0ABD0KZA4_9CAEN</name>
<feature type="transmembrane region" description="Helical" evidence="7">
    <location>
        <begin position="274"/>
        <end position="298"/>
    </location>
</feature>
<accession>A0ABD0KZA4</accession>
<keyword evidence="6 7" id="KW-0472">Membrane</keyword>
<keyword evidence="5 7" id="KW-1133">Transmembrane helix</keyword>
<evidence type="ECO:0000313" key="9">
    <source>
        <dbReference type="Proteomes" id="UP001519460"/>
    </source>
</evidence>
<dbReference type="PANTHER" id="PTHR10231">
    <property type="entry name" value="NUCLEOTIDE-SUGAR TRANSMEMBRANE TRANSPORTER"/>
    <property type="match status" value="1"/>
</dbReference>
<feature type="transmembrane region" description="Helical" evidence="7">
    <location>
        <begin position="232"/>
        <end position="254"/>
    </location>
</feature>
<feature type="transmembrane region" description="Helical" evidence="7">
    <location>
        <begin position="365"/>
        <end position="382"/>
    </location>
</feature>
<proteinExistence type="inferred from homology"/>
<gene>
    <name evidence="8" type="ORF">BaRGS_00016235</name>
</gene>
<evidence type="ECO:0000256" key="7">
    <source>
        <dbReference type="SAM" id="Phobius"/>
    </source>
</evidence>
<keyword evidence="3" id="KW-0762">Sugar transport</keyword>
<dbReference type="InterPro" id="IPR037185">
    <property type="entry name" value="EmrE-like"/>
</dbReference>
<dbReference type="Pfam" id="PF04142">
    <property type="entry name" value="Nuc_sug_transp"/>
    <property type="match status" value="1"/>
</dbReference>
<dbReference type="EMBL" id="JACVVK020000102">
    <property type="protein sequence ID" value="KAK7492569.1"/>
    <property type="molecule type" value="Genomic_DNA"/>
</dbReference>
<dbReference type="NCBIfam" id="TIGR00803">
    <property type="entry name" value="nst"/>
    <property type="match status" value="1"/>
</dbReference>
<evidence type="ECO:0000256" key="3">
    <source>
        <dbReference type="ARBA" id="ARBA00022597"/>
    </source>
</evidence>
<keyword evidence="3" id="KW-0813">Transport</keyword>
<dbReference type="GO" id="GO:0016020">
    <property type="term" value="C:membrane"/>
    <property type="evidence" value="ECO:0007669"/>
    <property type="project" value="UniProtKB-SubCell"/>
</dbReference>
<feature type="non-terminal residue" evidence="8">
    <location>
        <position position="1"/>
    </location>
</feature>
<dbReference type="AlphaFoldDB" id="A0ABD0KZA4"/>
<comment type="subcellular location">
    <subcellularLocation>
        <location evidence="1">Membrane</location>
        <topology evidence="1">Multi-pass membrane protein</topology>
    </subcellularLocation>
</comment>
<comment type="caution">
    <text evidence="8">The sequence shown here is derived from an EMBL/GenBank/DDBJ whole genome shotgun (WGS) entry which is preliminary data.</text>
</comment>
<evidence type="ECO:0008006" key="10">
    <source>
        <dbReference type="Google" id="ProtNLM"/>
    </source>
</evidence>
<evidence type="ECO:0000256" key="4">
    <source>
        <dbReference type="ARBA" id="ARBA00022692"/>
    </source>
</evidence>
<evidence type="ECO:0000256" key="5">
    <source>
        <dbReference type="ARBA" id="ARBA00022989"/>
    </source>
</evidence>
<feature type="transmembrane region" description="Helical" evidence="7">
    <location>
        <begin position="338"/>
        <end position="359"/>
    </location>
</feature>
<feature type="transmembrane region" description="Helical" evidence="7">
    <location>
        <begin position="141"/>
        <end position="157"/>
    </location>
</feature>
<keyword evidence="9" id="KW-1185">Reference proteome</keyword>
<evidence type="ECO:0000313" key="8">
    <source>
        <dbReference type="EMBL" id="KAK7492569.1"/>
    </source>
</evidence>
<feature type="transmembrane region" description="Helical" evidence="7">
    <location>
        <begin position="310"/>
        <end position="331"/>
    </location>
</feature>
<organism evidence="8 9">
    <name type="scientific">Batillaria attramentaria</name>
    <dbReference type="NCBI Taxonomy" id="370345"/>
    <lineage>
        <taxon>Eukaryota</taxon>
        <taxon>Metazoa</taxon>
        <taxon>Spiralia</taxon>
        <taxon>Lophotrochozoa</taxon>
        <taxon>Mollusca</taxon>
        <taxon>Gastropoda</taxon>
        <taxon>Caenogastropoda</taxon>
        <taxon>Sorbeoconcha</taxon>
        <taxon>Cerithioidea</taxon>
        <taxon>Batillariidae</taxon>
        <taxon>Batillaria</taxon>
    </lineage>
</organism>
<feature type="transmembrane region" description="Helical" evidence="7">
    <location>
        <begin position="76"/>
        <end position="95"/>
    </location>
</feature>
<feature type="transmembrane region" description="Helical" evidence="7">
    <location>
        <begin position="202"/>
        <end position="220"/>
    </location>
</feature>
<dbReference type="SUPFAM" id="SSF103481">
    <property type="entry name" value="Multidrug resistance efflux transporter EmrE"/>
    <property type="match status" value="1"/>
</dbReference>
<dbReference type="Proteomes" id="UP001519460">
    <property type="component" value="Unassembled WGS sequence"/>
</dbReference>
<feature type="transmembrane region" description="Helical" evidence="7">
    <location>
        <begin position="172"/>
        <end position="193"/>
    </location>
</feature>